<gene>
    <name evidence="1" type="ORF">RPERSI_LOCUS8421</name>
</gene>
<dbReference type="Proteomes" id="UP000789920">
    <property type="component" value="Unassembled WGS sequence"/>
</dbReference>
<dbReference type="EMBL" id="CAJVQC010015230">
    <property type="protein sequence ID" value="CAG8664838.1"/>
    <property type="molecule type" value="Genomic_DNA"/>
</dbReference>
<feature type="non-terminal residue" evidence="1">
    <location>
        <position position="1"/>
    </location>
</feature>
<keyword evidence="2" id="KW-1185">Reference proteome</keyword>
<reference evidence="1" key="1">
    <citation type="submission" date="2021-06" db="EMBL/GenBank/DDBJ databases">
        <authorList>
            <person name="Kallberg Y."/>
            <person name="Tangrot J."/>
            <person name="Rosling A."/>
        </authorList>
    </citation>
    <scope>NUCLEOTIDE SEQUENCE</scope>
    <source>
        <strain evidence="1">MA461A</strain>
    </source>
</reference>
<proteinExistence type="predicted"/>
<protein>
    <submittedName>
        <fullName evidence="1">10327_t:CDS:1</fullName>
    </submittedName>
</protein>
<evidence type="ECO:0000313" key="1">
    <source>
        <dbReference type="EMBL" id="CAG8664838.1"/>
    </source>
</evidence>
<accession>A0ACA9NPW7</accession>
<evidence type="ECO:0000313" key="2">
    <source>
        <dbReference type="Proteomes" id="UP000789920"/>
    </source>
</evidence>
<sequence>ATMNDNADYKVRKDANRLKSIMITENKWIVLEELTMLLAPFAEITELLEGSNYSTMSFI</sequence>
<name>A0ACA9NPW7_9GLOM</name>
<organism evidence="1 2">
    <name type="scientific">Racocetra persica</name>
    <dbReference type="NCBI Taxonomy" id="160502"/>
    <lineage>
        <taxon>Eukaryota</taxon>
        <taxon>Fungi</taxon>
        <taxon>Fungi incertae sedis</taxon>
        <taxon>Mucoromycota</taxon>
        <taxon>Glomeromycotina</taxon>
        <taxon>Glomeromycetes</taxon>
        <taxon>Diversisporales</taxon>
        <taxon>Gigasporaceae</taxon>
        <taxon>Racocetra</taxon>
    </lineage>
</organism>
<comment type="caution">
    <text evidence="1">The sequence shown here is derived from an EMBL/GenBank/DDBJ whole genome shotgun (WGS) entry which is preliminary data.</text>
</comment>